<protein>
    <recommendedName>
        <fullName evidence="1">Formin GTPase-binding domain-containing protein</fullName>
    </recommendedName>
</protein>
<dbReference type="Proteomes" id="UP000469890">
    <property type="component" value="Unassembled WGS sequence"/>
</dbReference>
<comment type="caution">
    <text evidence="2">The sequence shown here is derived from an EMBL/GenBank/DDBJ whole genome shotgun (WGS) entry which is preliminary data.</text>
</comment>
<organism evidence="2 3">
    <name type="scientific">Mucor circinelloides f. lusitanicus</name>
    <name type="common">Mucor racemosus var. lusitanicus</name>
    <dbReference type="NCBI Taxonomy" id="29924"/>
    <lineage>
        <taxon>Eukaryota</taxon>
        <taxon>Fungi</taxon>
        <taxon>Fungi incertae sedis</taxon>
        <taxon>Mucoromycota</taxon>
        <taxon>Mucoromycotina</taxon>
        <taxon>Mucoromycetes</taxon>
        <taxon>Mucorales</taxon>
        <taxon>Mucorineae</taxon>
        <taxon>Mucoraceae</taxon>
        <taxon>Mucor</taxon>
    </lineage>
</organism>
<dbReference type="GO" id="GO:0003779">
    <property type="term" value="F:actin binding"/>
    <property type="evidence" value="ECO:0007669"/>
    <property type="project" value="InterPro"/>
</dbReference>
<dbReference type="Gene3D" id="1.25.10.10">
    <property type="entry name" value="Leucine-rich Repeat Variant"/>
    <property type="match status" value="1"/>
</dbReference>
<proteinExistence type="predicted"/>
<dbReference type="Pfam" id="PF06371">
    <property type="entry name" value="Drf_GBD"/>
    <property type="match status" value="1"/>
</dbReference>
<sequence length="220" mass="24350">MVDKRAATYKYARKNLTSTIRSNRSKVGSMVLEFDALANKLEDTASDESAAWLLLDNKTLPRHYNMNTGTTRSNHINHHPSVSNLFPTASTTTINTPSETTSSVHVAETSASSSLLSNSYAYQSLSRKDGSHLASLVSSSSPALDDTIKRGRDRNSPYYYVERIKSRNTTTDALTKHLTSLRITLATGNVSWINEFLSRRHGGLIALENVLDKLTSKKQK</sequence>
<feature type="domain" description="Formin GTPase-binding" evidence="1">
    <location>
        <begin position="149"/>
        <end position="219"/>
    </location>
</feature>
<dbReference type="GO" id="GO:0031267">
    <property type="term" value="F:small GTPase binding"/>
    <property type="evidence" value="ECO:0007669"/>
    <property type="project" value="InterPro"/>
</dbReference>
<reference evidence="2 3" key="1">
    <citation type="submission" date="2019-09" db="EMBL/GenBank/DDBJ databases">
        <authorList>
            <consortium name="DOE Joint Genome Institute"/>
            <person name="Mondo S.J."/>
            <person name="Navarro-Mendoza M.I."/>
            <person name="Perez-Arques C."/>
            <person name="Panchal S."/>
            <person name="Nicolas F.E."/>
            <person name="Ganguly P."/>
            <person name="Pangilinan J."/>
            <person name="Grigoriev I."/>
            <person name="Heitman J."/>
            <person name="Sanya K."/>
            <person name="Garre V."/>
        </authorList>
    </citation>
    <scope>NUCLEOTIDE SEQUENCE [LARGE SCALE GENOMIC DNA]</scope>
    <source>
        <strain evidence="2 3">MU402</strain>
    </source>
</reference>
<dbReference type="EMBL" id="JAAECE010000001">
    <property type="protein sequence ID" value="KAF1806201.1"/>
    <property type="molecule type" value="Genomic_DNA"/>
</dbReference>
<evidence type="ECO:0000259" key="1">
    <source>
        <dbReference type="Pfam" id="PF06371"/>
    </source>
</evidence>
<dbReference type="InterPro" id="IPR010473">
    <property type="entry name" value="GTPase-bd"/>
</dbReference>
<dbReference type="SUPFAM" id="SSF48371">
    <property type="entry name" value="ARM repeat"/>
    <property type="match status" value="1"/>
</dbReference>
<evidence type="ECO:0000313" key="3">
    <source>
        <dbReference type="Proteomes" id="UP000469890"/>
    </source>
</evidence>
<name>A0A8H4BRM0_MUCCL</name>
<dbReference type="InterPro" id="IPR016024">
    <property type="entry name" value="ARM-type_fold"/>
</dbReference>
<evidence type="ECO:0000313" key="2">
    <source>
        <dbReference type="EMBL" id="KAF1806201.1"/>
    </source>
</evidence>
<dbReference type="GO" id="GO:0030036">
    <property type="term" value="P:actin cytoskeleton organization"/>
    <property type="evidence" value="ECO:0007669"/>
    <property type="project" value="InterPro"/>
</dbReference>
<dbReference type="AlphaFoldDB" id="A0A8H4BRM0"/>
<accession>A0A8H4BRM0</accession>
<gene>
    <name evidence="2" type="ORF">FB192DRAFT_1316017</name>
</gene>
<dbReference type="InterPro" id="IPR011989">
    <property type="entry name" value="ARM-like"/>
</dbReference>